<evidence type="ECO:0000313" key="4">
    <source>
        <dbReference type="EMBL" id="SCM51010.1"/>
    </source>
</evidence>
<dbReference type="InterPro" id="IPR002656">
    <property type="entry name" value="Acyl_transf_3_dom"/>
</dbReference>
<protein>
    <submittedName>
        <fullName evidence="4">Peptidoglycan/LPS O-acetylase OafA/YrhL, contains acyltransferase and SGNH-hydrolase domains</fullName>
    </submittedName>
</protein>
<organism evidence="4 5">
    <name type="scientific">Hafnia alvei</name>
    <dbReference type="NCBI Taxonomy" id="569"/>
    <lineage>
        <taxon>Bacteria</taxon>
        <taxon>Pseudomonadati</taxon>
        <taxon>Pseudomonadota</taxon>
        <taxon>Gammaproteobacteria</taxon>
        <taxon>Enterobacterales</taxon>
        <taxon>Hafniaceae</taxon>
        <taxon>Hafnia</taxon>
    </lineage>
</organism>
<dbReference type="GO" id="GO:0009103">
    <property type="term" value="P:lipopolysaccharide biosynthetic process"/>
    <property type="evidence" value="ECO:0007669"/>
    <property type="project" value="TreeGrafter"/>
</dbReference>
<feature type="transmembrane region" description="Helical" evidence="1">
    <location>
        <begin position="202"/>
        <end position="219"/>
    </location>
</feature>
<accession>A0A1C6YVV0</accession>
<dbReference type="InterPro" id="IPR043968">
    <property type="entry name" value="SGNH"/>
</dbReference>
<keyword evidence="1" id="KW-1133">Transmembrane helix</keyword>
<gene>
    <name evidence="4" type="ORF">BN1044_00460</name>
</gene>
<dbReference type="PANTHER" id="PTHR23028:SF53">
    <property type="entry name" value="ACYL_TRANSF_3 DOMAIN-CONTAINING PROTEIN"/>
    <property type="match status" value="1"/>
</dbReference>
<evidence type="ECO:0000259" key="2">
    <source>
        <dbReference type="Pfam" id="PF01757"/>
    </source>
</evidence>
<dbReference type="Pfam" id="PF19040">
    <property type="entry name" value="SGNH"/>
    <property type="match status" value="1"/>
</dbReference>
<keyword evidence="1" id="KW-0812">Transmembrane</keyword>
<name>A0A1C6YVV0_HAFAL</name>
<dbReference type="PANTHER" id="PTHR23028">
    <property type="entry name" value="ACETYLTRANSFERASE"/>
    <property type="match status" value="1"/>
</dbReference>
<feature type="transmembrane region" description="Helical" evidence="1">
    <location>
        <begin position="123"/>
        <end position="141"/>
    </location>
</feature>
<dbReference type="OrthoDB" id="9767863at2"/>
<dbReference type="EMBL" id="FMIQ01000006">
    <property type="protein sequence ID" value="SCM51010.1"/>
    <property type="molecule type" value="Genomic_DNA"/>
</dbReference>
<feature type="transmembrane region" description="Helical" evidence="1">
    <location>
        <begin position="54"/>
        <end position="73"/>
    </location>
</feature>
<feature type="transmembrane region" description="Helical" evidence="1">
    <location>
        <begin position="225"/>
        <end position="242"/>
    </location>
</feature>
<dbReference type="InterPro" id="IPR050879">
    <property type="entry name" value="Acyltransferase_3"/>
</dbReference>
<reference evidence="4 5" key="1">
    <citation type="submission" date="2016-09" db="EMBL/GenBank/DDBJ databases">
        <authorList>
            <person name="Capua I."/>
            <person name="De Benedictis P."/>
            <person name="Joannis T."/>
            <person name="Lombin L.H."/>
            <person name="Cattoli G."/>
        </authorList>
    </citation>
    <scope>NUCLEOTIDE SEQUENCE [LARGE SCALE GENOMIC DNA]</scope>
    <source>
        <strain evidence="4 5">GB001</strain>
    </source>
</reference>
<dbReference type="GO" id="GO:0016787">
    <property type="term" value="F:hydrolase activity"/>
    <property type="evidence" value="ECO:0007669"/>
    <property type="project" value="UniProtKB-KW"/>
</dbReference>
<dbReference type="GO" id="GO:0016020">
    <property type="term" value="C:membrane"/>
    <property type="evidence" value="ECO:0007669"/>
    <property type="project" value="TreeGrafter"/>
</dbReference>
<keyword evidence="4" id="KW-0012">Acyltransferase</keyword>
<dbReference type="GO" id="GO:0016747">
    <property type="term" value="F:acyltransferase activity, transferring groups other than amino-acyl groups"/>
    <property type="evidence" value="ECO:0007669"/>
    <property type="project" value="InterPro"/>
</dbReference>
<feature type="domain" description="Acyltransferase 3" evidence="2">
    <location>
        <begin position="7"/>
        <end position="298"/>
    </location>
</feature>
<dbReference type="AlphaFoldDB" id="A0A1C6YVV0"/>
<evidence type="ECO:0000259" key="3">
    <source>
        <dbReference type="Pfam" id="PF19040"/>
    </source>
</evidence>
<feature type="transmembrane region" description="Helical" evidence="1">
    <location>
        <begin position="171"/>
        <end position="190"/>
    </location>
</feature>
<dbReference type="Pfam" id="PF01757">
    <property type="entry name" value="Acyl_transf_3"/>
    <property type="match status" value="1"/>
</dbReference>
<feature type="transmembrane region" description="Helical" evidence="1">
    <location>
        <begin position="254"/>
        <end position="276"/>
    </location>
</feature>
<sequence>MVFHFNPTWMPAGFVGVDIFFAISGYLMTSIIYRGIDSGSFSLIKFYAARCKRIIPALTLMVSIVVFIAYFIIEPYDYQKIGKHARDSLLFISNITYFSESGYFDVDSLEKFLLHTWSLSVEWQFYIIYPVIVLLASIFIGKTHLKHFILSLLLVSLILSCYITKTNASESYFMIHTRGWEMMAGGLAYLFPLKASVKIKRIVFYSSIFIVLSSIWIFSSKTPCPSFYAALPVIFTALVLSIRNDKEWLLGNYFSQKVGSLSYSLYLFHWPVLVFARKLNEVLSFPSFIIITFILSFISYHLIEKRRAKIIHILPFYIIAIAACQVVSIDGIGSRVDKKAQERASDYNLYYNPWMQYRNIQNNPIEINHANGSPQYILTGDSYALMYVKAMEQRGISFDVYANESCNVSMLSSKYVGSPSCQRMKFLLKKKLTSDTNTPLLISQSWDIYLGELGYDDAKKEVETFISELASINKNRRIYIIGTYHQPSYNPYTCILNNIGLKSNFISNMLSSGKCPVSESSSRDLTKSKVNLDALLSRVAEKYHNVKFISIKDEQCKNDSCTIIENGEPVIIRPHLTKYGANKYTQYIINAMKN</sequence>
<feature type="transmembrane region" description="Helical" evidence="1">
    <location>
        <begin position="282"/>
        <end position="303"/>
    </location>
</feature>
<keyword evidence="1" id="KW-0472">Membrane</keyword>
<feature type="domain" description="SGNH" evidence="3">
    <location>
        <begin position="372"/>
        <end position="583"/>
    </location>
</feature>
<evidence type="ECO:0000256" key="1">
    <source>
        <dbReference type="SAM" id="Phobius"/>
    </source>
</evidence>
<dbReference type="Proteomes" id="UP000094844">
    <property type="component" value="Unassembled WGS sequence"/>
</dbReference>
<feature type="transmembrane region" description="Helical" evidence="1">
    <location>
        <begin position="310"/>
        <end position="329"/>
    </location>
</feature>
<feature type="transmembrane region" description="Helical" evidence="1">
    <location>
        <begin position="12"/>
        <end position="33"/>
    </location>
</feature>
<evidence type="ECO:0000313" key="5">
    <source>
        <dbReference type="Proteomes" id="UP000094844"/>
    </source>
</evidence>
<keyword evidence="4" id="KW-0378">Hydrolase</keyword>
<proteinExistence type="predicted"/>
<keyword evidence="4" id="KW-0808">Transferase</keyword>
<feature type="transmembrane region" description="Helical" evidence="1">
    <location>
        <begin position="148"/>
        <end position="165"/>
    </location>
</feature>